<evidence type="ECO:0000256" key="1">
    <source>
        <dbReference type="SAM" id="Phobius"/>
    </source>
</evidence>
<evidence type="ECO:0000313" key="2">
    <source>
        <dbReference type="EMBL" id="MCV9887159.1"/>
    </source>
</evidence>
<proteinExistence type="predicted"/>
<dbReference type="RefSeq" id="WP_264143594.1">
    <property type="nucleotide sequence ID" value="NZ_JAOYEY010000044.1"/>
</dbReference>
<feature type="transmembrane region" description="Helical" evidence="1">
    <location>
        <begin position="150"/>
        <end position="171"/>
    </location>
</feature>
<feature type="transmembrane region" description="Helical" evidence="1">
    <location>
        <begin position="61"/>
        <end position="82"/>
    </location>
</feature>
<feature type="transmembrane region" description="Helical" evidence="1">
    <location>
        <begin position="218"/>
        <end position="240"/>
    </location>
</feature>
<organism evidence="2 3">
    <name type="scientific">Metabacillus halosaccharovorans</name>
    <dbReference type="NCBI Taxonomy" id="930124"/>
    <lineage>
        <taxon>Bacteria</taxon>
        <taxon>Bacillati</taxon>
        <taxon>Bacillota</taxon>
        <taxon>Bacilli</taxon>
        <taxon>Bacillales</taxon>
        <taxon>Bacillaceae</taxon>
        <taxon>Metabacillus</taxon>
    </lineage>
</organism>
<name>A0ABT3DJC8_9BACI</name>
<dbReference type="EMBL" id="JAOYEY010000044">
    <property type="protein sequence ID" value="MCV9887159.1"/>
    <property type="molecule type" value="Genomic_DNA"/>
</dbReference>
<dbReference type="Proteomes" id="UP001526147">
    <property type="component" value="Unassembled WGS sequence"/>
</dbReference>
<evidence type="ECO:0008006" key="4">
    <source>
        <dbReference type="Google" id="ProtNLM"/>
    </source>
</evidence>
<feature type="transmembrane region" description="Helical" evidence="1">
    <location>
        <begin position="20"/>
        <end position="41"/>
    </location>
</feature>
<keyword evidence="1" id="KW-0472">Membrane</keyword>
<keyword evidence="1" id="KW-0812">Transmembrane</keyword>
<protein>
    <recommendedName>
        <fullName evidence="4">ABC transporter permease</fullName>
    </recommendedName>
</protein>
<keyword evidence="3" id="KW-1185">Reference proteome</keyword>
<comment type="caution">
    <text evidence="2">The sequence shown here is derived from an EMBL/GenBank/DDBJ whole genome shotgun (WGS) entry which is preliminary data.</text>
</comment>
<sequence>MSLTEAKLSEIVRKQFMYKVKAYMSVFSSLLVVQVISLLLSTNGSRMMGTSYNGFSIDINYYTGDISIVFTLIWSFITAIIITTKAYRNDDFTFVSNRVSSHLSNVVFILFASVIGGVTAVLSGQLFKVIMNVFLRDGYVMGSAIPLPELFLSAIVSILYVFLLASLGYFVGMLVQLNRWFGVILPTFIIGYMIIGTNTGQEPKMVVEVFTFYVQETALFLFVVKVLVTTGLLFFLSSILTNKLEVRQ</sequence>
<feature type="transmembrane region" description="Helical" evidence="1">
    <location>
        <begin position="103"/>
        <end position="130"/>
    </location>
</feature>
<gene>
    <name evidence="2" type="ORF">OIH86_16085</name>
</gene>
<evidence type="ECO:0000313" key="3">
    <source>
        <dbReference type="Proteomes" id="UP001526147"/>
    </source>
</evidence>
<accession>A0ABT3DJC8</accession>
<keyword evidence="1" id="KW-1133">Transmembrane helix</keyword>
<reference evidence="2 3" key="1">
    <citation type="submission" date="2022-10" db="EMBL/GenBank/DDBJ databases">
        <title>Draft genome assembly of moderately radiation resistant bacterium Metabacillus halosaccharovorans.</title>
        <authorList>
            <person name="Pal S."/>
            <person name="Gopinathan A."/>
        </authorList>
    </citation>
    <scope>NUCLEOTIDE SEQUENCE [LARGE SCALE GENOMIC DNA]</scope>
    <source>
        <strain evidence="2 3">VITHBRA001</strain>
    </source>
</reference>
<feature type="transmembrane region" description="Helical" evidence="1">
    <location>
        <begin position="180"/>
        <end position="198"/>
    </location>
</feature>